<proteinExistence type="predicted"/>
<feature type="region of interest" description="Disordered" evidence="1">
    <location>
        <begin position="89"/>
        <end position="112"/>
    </location>
</feature>
<accession>A0ABC8SBZ4</accession>
<dbReference type="PANTHER" id="PTHR46444">
    <property type="entry name" value="DCD (DEVELOPMENT AND CELL DEATH) DOMAIN PROTEIN-RELATED"/>
    <property type="match status" value="1"/>
</dbReference>
<dbReference type="EMBL" id="CAUOFW020002567">
    <property type="protein sequence ID" value="CAK9154672.1"/>
    <property type="molecule type" value="Genomic_DNA"/>
</dbReference>
<name>A0ABC8SBZ4_9AQUA</name>
<keyword evidence="4" id="KW-1185">Reference proteome</keyword>
<organism evidence="3 4">
    <name type="scientific">Ilex paraguariensis</name>
    <name type="common">yerba mate</name>
    <dbReference type="NCBI Taxonomy" id="185542"/>
    <lineage>
        <taxon>Eukaryota</taxon>
        <taxon>Viridiplantae</taxon>
        <taxon>Streptophyta</taxon>
        <taxon>Embryophyta</taxon>
        <taxon>Tracheophyta</taxon>
        <taxon>Spermatophyta</taxon>
        <taxon>Magnoliopsida</taxon>
        <taxon>eudicotyledons</taxon>
        <taxon>Gunneridae</taxon>
        <taxon>Pentapetalae</taxon>
        <taxon>asterids</taxon>
        <taxon>campanulids</taxon>
        <taxon>Aquifoliales</taxon>
        <taxon>Aquifoliaceae</taxon>
        <taxon>Ilex</taxon>
    </lineage>
</organism>
<sequence>MPVKLGPYPITCIEEKADRKLVVRFTVLNDCLPLAEEKFRKVIKENYYTRNKFNCQLTSEQVKKLCKLFVTASEGPKLEKLTRSLRAETHRSLDHERNRRRGKERRSTLGGERERRYYERPVRYEREVFASPVAPVSRVRPLPQPALLPSYAYERTLEMDPYRRDPLSDHREAYRRDPLLEHRDGYRQDPLSEHRDGYRRDPLSERRDAYRRDPLSERRDAYRRDPLSEPHDAYRREPLFEDRVVYRRDPLLKHHDRRHSELESRHLDDNARRDAYSSYRERPAVYSVGLPREHNPPADLPPEYHRERLLPEYRSSAGPLPEYHRFQPLYRY</sequence>
<evidence type="ECO:0000313" key="4">
    <source>
        <dbReference type="Proteomes" id="UP001642360"/>
    </source>
</evidence>
<dbReference type="Proteomes" id="UP001642360">
    <property type="component" value="Unassembled WGS sequence"/>
</dbReference>
<evidence type="ECO:0000259" key="2">
    <source>
        <dbReference type="PROSITE" id="PS51222"/>
    </source>
</evidence>
<comment type="caution">
    <text evidence="3">The sequence shown here is derived from an EMBL/GenBank/DDBJ whole genome shotgun (WGS) entry which is preliminary data.</text>
</comment>
<dbReference type="SMART" id="SM00767">
    <property type="entry name" value="DCD"/>
    <property type="match status" value="1"/>
</dbReference>
<reference evidence="3 4" key="1">
    <citation type="submission" date="2024-02" db="EMBL/GenBank/DDBJ databases">
        <authorList>
            <person name="Vignale AGUSTIN F."/>
            <person name="Sosa J E."/>
            <person name="Modenutti C."/>
        </authorList>
    </citation>
    <scope>NUCLEOTIDE SEQUENCE [LARGE SCALE GENOMIC DNA]</scope>
</reference>
<dbReference type="PANTHER" id="PTHR46444:SF11">
    <property type="entry name" value="DCD DOMAIN-CONTAINING PROTEIN"/>
    <property type="match status" value="1"/>
</dbReference>
<protein>
    <recommendedName>
        <fullName evidence="2">DCD domain-containing protein</fullName>
    </recommendedName>
</protein>
<dbReference type="PROSITE" id="PS51222">
    <property type="entry name" value="DCD"/>
    <property type="match status" value="1"/>
</dbReference>
<dbReference type="AlphaFoldDB" id="A0ABC8SBZ4"/>
<dbReference type="InterPro" id="IPR013989">
    <property type="entry name" value="Dev_and_cell_death_domain"/>
</dbReference>
<dbReference type="Pfam" id="PF10539">
    <property type="entry name" value="Dev_Cell_Death"/>
    <property type="match status" value="1"/>
</dbReference>
<evidence type="ECO:0000256" key="1">
    <source>
        <dbReference type="SAM" id="MobiDB-lite"/>
    </source>
</evidence>
<evidence type="ECO:0000313" key="3">
    <source>
        <dbReference type="EMBL" id="CAK9154672.1"/>
    </source>
</evidence>
<feature type="region of interest" description="Disordered" evidence="1">
    <location>
        <begin position="163"/>
        <end position="230"/>
    </location>
</feature>
<feature type="domain" description="DCD" evidence="2">
    <location>
        <begin position="1"/>
        <end position="71"/>
    </location>
</feature>
<gene>
    <name evidence="3" type="ORF">ILEXP_LOCUS23020</name>
</gene>